<reference evidence="1" key="1">
    <citation type="journal article" date="2014" name="Front. Microbiol.">
        <title>High frequency of phylogenetically diverse reductive dehalogenase-homologous genes in deep subseafloor sedimentary metagenomes.</title>
        <authorList>
            <person name="Kawai M."/>
            <person name="Futagami T."/>
            <person name="Toyoda A."/>
            <person name="Takaki Y."/>
            <person name="Nishi S."/>
            <person name="Hori S."/>
            <person name="Arai W."/>
            <person name="Tsubouchi T."/>
            <person name="Morono Y."/>
            <person name="Uchiyama I."/>
            <person name="Ito T."/>
            <person name="Fujiyama A."/>
            <person name="Inagaki F."/>
            <person name="Takami H."/>
        </authorList>
    </citation>
    <scope>NUCLEOTIDE SEQUENCE</scope>
    <source>
        <strain evidence="1">Expedition CK06-06</strain>
    </source>
</reference>
<proteinExistence type="predicted"/>
<evidence type="ECO:0000313" key="1">
    <source>
        <dbReference type="EMBL" id="GAG98777.1"/>
    </source>
</evidence>
<dbReference type="AlphaFoldDB" id="X1D0Y3"/>
<organism evidence="1">
    <name type="scientific">marine sediment metagenome</name>
    <dbReference type="NCBI Taxonomy" id="412755"/>
    <lineage>
        <taxon>unclassified sequences</taxon>
        <taxon>metagenomes</taxon>
        <taxon>ecological metagenomes</taxon>
    </lineage>
</organism>
<sequence length="54" mass="6237">LVVAICQELGLLYEQEKEKFFEFIEGTSDVEREAIEAELAKLEDEIDPAFEEET</sequence>
<comment type="caution">
    <text evidence="1">The sequence shown here is derived from an EMBL/GenBank/DDBJ whole genome shotgun (WGS) entry which is preliminary data.</text>
</comment>
<dbReference type="EMBL" id="BART01025266">
    <property type="protein sequence ID" value="GAG98777.1"/>
    <property type="molecule type" value="Genomic_DNA"/>
</dbReference>
<accession>X1D0Y3</accession>
<protein>
    <submittedName>
        <fullName evidence="1">Uncharacterized protein</fullName>
    </submittedName>
</protein>
<name>X1D0Y3_9ZZZZ</name>
<feature type="non-terminal residue" evidence="1">
    <location>
        <position position="1"/>
    </location>
</feature>
<gene>
    <name evidence="1" type="ORF">S01H4_45391</name>
</gene>